<feature type="compositionally biased region" description="Polar residues" evidence="1">
    <location>
        <begin position="135"/>
        <end position="146"/>
    </location>
</feature>
<accession>A0A8J7K577</accession>
<reference evidence="2" key="1">
    <citation type="submission" date="2020-10" db="EMBL/GenBank/DDBJ databases">
        <authorList>
            <person name="Castelo-Branco R."/>
            <person name="Eusebio N."/>
            <person name="Adriana R."/>
            <person name="Vieira A."/>
            <person name="Brugerolle De Fraissinette N."/>
            <person name="Rezende De Castro R."/>
            <person name="Schneider M.P."/>
            <person name="Vasconcelos V."/>
            <person name="Leao P.N."/>
        </authorList>
    </citation>
    <scope>NUCLEOTIDE SEQUENCE</scope>
    <source>
        <strain evidence="2">LEGE 06105</strain>
    </source>
</reference>
<dbReference type="RefSeq" id="WP_193923049.1">
    <property type="nucleotide sequence ID" value="NZ_JADEWL010000084.1"/>
</dbReference>
<proteinExistence type="predicted"/>
<protein>
    <submittedName>
        <fullName evidence="2">Uncharacterized protein</fullName>
    </submittedName>
</protein>
<gene>
    <name evidence="2" type="ORF">IQ247_20770</name>
</gene>
<evidence type="ECO:0000313" key="3">
    <source>
        <dbReference type="Proteomes" id="UP000620559"/>
    </source>
</evidence>
<comment type="caution">
    <text evidence="2">The sequence shown here is derived from an EMBL/GenBank/DDBJ whole genome shotgun (WGS) entry which is preliminary data.</text>
</comment>
<sequence>MQNKLYIPTKNPQKLSSTLSHTPVQGMFESRSLIVQHKQGDKRQPNLKKSLIQAERYGHHLQHRHSNQQNKIQQLPIQQKTLVIGGPANKKKKTTTLNQIADPNHPSHDQYIGNAYAYVSSQQDQQDDNRPENIINGNNSQAVNNTAHHRQNPPLRIPDKFGAREAKGWKNLPKRMLGRLKGTPKHGSRKSYQPQGAETQYLNNLNQNEPLNITAHGTASGKIGGYKPKKLANLLMKTGLQPGQQGTIDLRACQSAVPGKNHKKSPALKLENELRKRGVNMNVRGFEHLIQANQLDEIKPNNTTQPANLVDTSLERKRLAFIKNATS</sequence>
<evidence type="ECO:0000313" key="2">
    <source>
        <dbReference type="EMBL" id="MBE9215067.1"/>
    </source>
</evidence>
<feature type="compositionally biased region" description="Basic residues" evidence="1">
    <location>
        <begin position="172"/>
        <end position="189"/>
    </location>
</feature>
<keyword evidence="3" id="KW-1185">Reference proteome</keyword>
<organism evidence="2 3">
    <name type="scientific">Plectonema cf. radiosum LEGE 06105</name>
    <dbReference type="NCBI Taxonomy" id="945769"/>
    <lineage>
        <taxon>Bacteria</taxon>
        <taxon>Bacillati</taxon>
        <taxon>Cyanobacteriota</taxon>
        <taxon>Cyanophyceae</taxon>
        <taxon>Oscillatoriophycideae</taxon>
        <taxon>Oscillatoriales</taxon>
        <taxon>Microcoleaceae</taxon>
        <taxon>Plectonema</taxon>
    </lineage>
</organism>
<feature type="compositionally biased region" description="Basic and acidic residues" evidence="1">
    <location>
        <begin position="157"/>
        <end position="168"/>
    </location>
</feature>
<dbReference type="EMBL" id="JADEWL010000084">
    <property type="protein sequence ID" value="MBE9215067.1"/>
    <property type="molecule type" value="Genomic_DNA"/>
</dbReference>
<evidence type="ECO:0000256" key="1">
    <source>
        <dbReference type="SAM" id="MobiDB-lite"/>
    </source>
</evidence>
<dbReference type="Proteomes" id="UP000620559">
    <property type="component" value="Unassembled WGS sequence"/>
</dbReference>
<feature type="region of interest" description="Disordered" evidence="1">
    <location>
        <begin position="120"/>
        <end position="194"/>
    </location>
</feature>
<name>A0A8J7K577_9CYAN</name>
<dbReference type="AlphaFoldDB" id="A0A8J7K577"/>